<keyword evidence="2" id="KW-1185">Reference proteome</keyword>
<dbReference type="OrthoDB" id="9797162at2"/>
<protein>
    <submittedName>
        <fullName evidence="1">Putative DNA alkylation repair protein</fullName>
    </submittedName>
</protein>
<proteinExistence type="predicted"/>
<dbReference type="Proteomes" id="UP000000628">
    <property type="component" value="Chromosome"/>
</dbReference>
<dbReference type="SUPFAM" id="SSF48371">
    <property type="entry name" value="ARM repeat"/>
    <property type="match status" value="1"/>
</dbReference>
<dbReference type="HOGENOM" id="CLU_064289_0_0_11"/>
<dbReference type="Gene3D" id="1.25.40.290">
    <property type="entry name" value="ARM repeat domains"/>
    <property type="match status" value="1"/>
</dbReference>
<evidence type="ECO:0000313" key="1">
    <source>
        <dbReference type="EMBL" id="ACV07724.1"/>
    </source>
</evidence>
<name>C7R546_JONDD</name>
<dbReference type="AlphaFoldDB" id="C7R546"/>
<reference evidence="1 2" key="1">
    <citation type="journal article" date="2009" name="Stand. Genomic Sci.">
        <title>Complete genome sequence of Jonesia denitrificans type strain (Prevot 55134).</title>
        <authorList>
            <person name="Pukall R."/>
            <person name="Gehrich-Schroter G."/>
            <person name="Lapidus A."/>
            <person name="Nolan M."/>
            <person name="Glavina Del Rio T."/>
            <person name="Lucas S."/>
            <person name="Chen F."/>
            <person name="Tice H."/>
            <person name="Pitluck S."/>
            <person name="Cheng J.F."/>
            <person name="Copeland A."/>
            <person name="Saunders E."/>
            <person name="Brettin T."/>
            <person name="Detter J.C."/>
            <person name="Bruce D."/>
            <person name="Goodwin L."/>
            <person name="Pati A."/>
            <person name="Ivanova N."/>
            <person name="Mavromatis K."/>
            <person name="Ovchinnikova G."/>
            <person name="Chen A."/>
            <person name="Palaniappan K."/>
            <person name="Land M."/>
            <person name="Hauser L."/>
            <person name="Chang Y.J."/>
            <person name="Jeffries C.D."/>
            <person name="Chain P."/>
            <person name="Goker M."/>
            <person name="Bristow J."/>
            <person name="Eisen J.A."/>
            <person name="Markowitz V."/>
            <person name="Hugenholtz P."/>
            <person name="Kyrpides N.C."/>
            <person name="Klenk H.P."/>
            <person name="Han C."/>
        </authorList>
    </citation>
    <scope>NUCLEOTIDE SEQUENCE [LARGE SCALE GENOMIC DNA]</scope>
    <source>
        <strain evidence="2">ATCC 14870 / DSM 20603 / BCRC 15368 / CIP 55.134 / JCM 11481 / NBRC 15587 / NCTC 10816 / Prevot 55134</strain>
    </source>
</reference>
<dbReference type="InterPro" id="IPR014825">
    <property type="entry name" value="DNA_alkylation"/>
</dbReference>
<dbReference type="KEGG" id="jde:Jden_0046"/>
<dbReference type="RefSeq" id="WP_012805829.1">
    <property type="nucleotide sequence ID" value="NC_013174.1"/>
</dbReference>
<dbReference type="InterPro" id="IPR016024">
    <property type="entry name" value="ARM-type_fold"/>
</dbReference>
<dbReference type="Pfam" id="PF08713">
    <property type="entry name" value="DNA_alkylation"/>
    <property type="match status" value="1"/>
</dbReference>
<accession>C7R546</accession>
<dbReference type="eggNOG" id="COG4335">
    <property type="taxonomic scope" value="Bacteria"/>
</dbReference>
<gene>
    <name evidence="1" type="ordered locus">Jden_0046</name>
</gene>
<evidence type="ECO:0000313" key="2">
    <source>
        <dbReference type="Proteomes" id="UP000000628"/>
    </source>
</evidence>
<dbReference type="EMBL" id="CP001706">
    <property type="protein sequence ID" value="ACV07724.1"/>
    <property type="molecule type" value="Genomic_DNA"/>
</dbReference>
<organism evidence="1 2">
    <name type="scientific">Jonesia denitrificans (strain ATCC 14870 / DSM 20603 / BCRC 15368 / CIP 55.134 / JCM 11481 / NBRC 15587 / NCTC 10816 / Prevot 55134)</name>
    <name type="common">Listeria denitrificans</name>
    <dbReference type="NCBI Taxonomy" id="471856"/>
    <lineage>
        <taxon>Bacteria</taxon>
        <taxon>Bacillati</taxon>
        <taxon>Actinomycetota</taxon>
        <taxon>Actinomycetes</taxon>
        <taxon>Micrococcales</taxon>
        <taxon>Jonesiaceae</taxon>
        <taxon>Jonesia</taxon>
    </lineage>
</organism>
<sequence>MPFADELLGRDVAASLLEHVALTRPGHEWPALSQAVDALDGLSLRERSDALRDALLADGPPAYSEFASLIRDAYARDEGFAGWLLWPVTNAVAHRAVSESPGAVNSAAFDDALDVLAMLTGRLTSEFAIRVLLLHDWERALRVVEGWTTSPDHHVRRLASEGTRPFLPWGVRIPALVERPTATLPVLDALYRDESEYVRRSVANHLNDVSRHHEDVVLDTARRWLAAPAPTTDALVRHALRTLVKRGHPQALELVGFPHVPAIEVENLSVAVTRVVVGEVLPFSAVLRNRGDVDARVRVDYVVFHRKANGSLTRKTFAIGVRDVLAGASVRVSKSHSFKPITTRRYHAGEHRIALQVNGVLTDPVMFDLVLND</sequence>